<dbReference type="AlphaFoldDB" id="A0A956NMN8"/>
<reference evidence="1" key="1">
    <citation type="submission" date="2020-04" db="EMBL/GenBank/DDBJ databases">
        <authorList>
            <person name="Zhang T."/>
        </authorList>
    </citation>
    <scope>NUCLEOTIDE SEQUENCE</scope>
    <source>
        <strain evidence="1">HKST-UBA02</strain>
    </source>
</reference>
<feature type="non-terminal residue" evidence="1">
    <location>
        <position position="197"/>
    </location>
</feature>
<evidence type="ECO:0000313" key="1">
    <source>
        <dbReference type="EMBL" id="MCA9759870.1"/>
    </source>
</evidence>
<feature type="non-terminal residue" evidence="1">
    <location>
        <position position="1"/>
    </location>
</feature>
<sequence>DACAELVEALLASSRLLHVLVTSREPLFVSGEMVWPLPPLGEDPKLLHRASRGDLAAVRQNEAVQLFIERARAVRPDFALGLTNAAAVVQLCARLDGIPLAIELAAARVRHMPPEQILLRLDDRLRLLSATGRGSNPRQQTLQATIDWSIDLLSHAERALFERLAVFRGGWTLDAAESVCSGDGIEPSDVLDLLGRL</sequence>
<gene>
    <name evidence="1" type="ORF">KDA27_29000</name>
</gene>
<dbReference type="EMBL" id="JAGQHS010000572">
    <property type="protein sequence ID" value="MCA9759870.1"/>
    <property type="molecule type" value="Genomic_DNA"/>
</dbReference>
<dbReference type="PANTHER" id="PTHR47691:SF3">
    <property type="entry name" value="HTH-TYPE TRANSCRIPTIONAL REGULATOR RV0890C-RELATED"/>
    <property type="match status" value="1"/>
</dbReference>
<evidence type="ECO:0000313" key="2">
    <source>
        <dbReference type="Proteomes" id="UP000739538"/>
    </source>
</evidence>
<accession>A0A956NMN8</accession>
<dbReference type="Proteomes" id="UP000739538">
    <property type="component" value="Unassembled WGS sequence"/>
</dbReference>
<organism evidence="1 2">
    <name type="scientific">Eiseniibacteriota bacterium</name>
    <dbReference type="NCBI Taxonomy" id="2212470"/>
    <lineage>
        <taxon>Bacteria</taxon>
        <taxon>Candidatus Eiseniibacteriota</taxon>
    </lineage>
</organism>
<name>A0A956NMN8_UNCEI</name>
<protein>
    <submittedName>
        <fullName evidence="1">AfsR/SARP family transcriptional regulator</fullName>
    </submittedName>
</protein>
<reference evidence="1" key="2">
    <citation type="journal article" date="2021" name="Microbiome">
        <title>Successional dynamics and alternative stable states in a saline activated sludge microbial community over 9 years.</title>
        <authorList>
            <person name="Wang Y."/>
            <person name="Ye J."/>
            <person name="Ju F."/>
            <person name="Liu L."/>
            <person name="Boyd J.A."/>
            <person name="Deng Y."/>
            <person name="Parks D.H."/>
            <person name="Jiang X."/>
            <person name="Yin X."/>
            <person name="Woodcroft B.J."/>
            <person name="Tyson G.W."/>
            <person name="Hugenholtz P."/>
            <person name="Polz M.F."/>
            <person name="Zhang T."/>
        </authorList>
    </citation>
    <scope>NUCLEOTIDE SEQUENCE</scope>
    <source>
        <strain evidence="1">HKST-UBA02</strain>
    </source>
</reference>
<comment type="caution">
    <text evidence="1">The sequence shown here is derived from an EMBL/GenBank/DDBJ whole genome shotgun (WGS) entry which is preliminary data.</text>
</comment>
<proteinExistence type="predicted"/>
<dbReference type="PANTHER" id="PTHR47691">
    <property type="entry name" value="REGULATOR-RELATED"/>
    <property type="match status" value="1"/>
</dbReference>